<gene>
    <name evidence="2" type="ORF">E2C01_065871</name>
</gene>
<evidence type="ECO:0000313" key="3">
    <source>
        <dbReference type="Proteomes" id="UP000324222"/>
    </source>
</evidence>
<organism evidence="2 3">
    <name type="scientific">Portunus trituberculatus</name>
    <name type="common">Swimming crab</name>
    <name type="synonym">Neptunus trituberculatus</name>
    <dbReference type="NCBI Taxonomy" id="210409"/>
    <lineage>
        <taxon>Eukaryota</taxon>
        <taxon>Metazoa</taxon>
        <taxon>Ecdysozoa</taxon>
        <taxon>Arthropoda</taxon>
        <taxon>Crustacea</taxon>
        <taxon>Multicrustacea</taxon>
        <taxon>Malacostraca</taxon>
        <taxon>Eumalacostraca</taxon>
        <taxon>Eucarida</taxon>
        <taxon>Decapoda</taxon>
        <taxon>Pleocyemata</taxon>
        <taxon>Brachyura</taxon>
        <taxon>Eubrachyura</taxon>
        <taxon>Portunoidea</taxon>
        <taxon>Portunidae</taxon>
        <taxon>Portuninae</taxon>
        <taxon>Portunus</taxon>
    </lineage>
</organism>
<proteinExistence type="predicted"/>
<dbReference type="Proteomes" id="UP000324222">
    <property type="component" value="Unassembled WGS sequence"/>
</dbReference>
<protein>
    <submittedName>
        <fullName evidence="2">Uncharacterized protein</fullName>
    </submittedName>
</protein>
<dbReference type="EMBL" id="VSRR010033157">
    <property type="protein sequence ID" value="MPC71590.1"/>
    <property type="molecule type" value="Genomic_DNA"/>
</dbReference>
<dbReference type="AlphaFoldDB" id="A0A5B7HGQ7"/>
<keyword evidence="3" id="KW-1185">Reference proteome</keyword>
<sequence length="71" mass="8133">MKQVLLCFVVLMLLSASPRKVLQSVWRRRRWHCFSLPADAVNGSAHRQPQVLLDPAVLQHCIEGLAKREID</sequence>
<evidence type="ECO:0000256" key="1">
    <source>
        <dbReference type="SAM" id="SignalP"/>
    </source>
</evidence>
<keyword evidence="1" id="KW-0732">Signal</keyword>
<name>A0A5B7HGQ7_PORTR</name>
<feature type="chain" id="PRO_5023024340" evidence="1">
    <location>
        <begin position="24"/>
        <end position="71"/>
    </location>
</feature>
<comment type="caution">
    <text evidence="2">The sequence shown here is derived from an EMBL/GenBank/DDBJ whole genome shotgun (WGS) entry which is preliminary data.</text>
</comment>
<reference evidence="2 3" key="1">
    <citation type="submission" date="2019-05" db="EMBL/GenBank/DDBJ databases">
        <title>Another draft genome of Portunus trituberculatus and its Hox gene families provides insights of decapod evolution.</title>
        <authorList>
            <person name="Jeong J.-H."/>
            <person name="Song I."/>
            <person name="Kim S."/>
            <person name="Choi T."/>
            <person name="Kim D."/>
            <person name="Ryu S."/>
            <person name="Kim W."/>
        </authorList>
    </citation>
    <scope>NUCLEOTIDE SEQUENCE [LARGE SCALE GENOMIC DNA]</scope>
    <source>
        <tissue evidence="2">Muscle</tissue>
    </source>
</reference>
<feature type="signal peptide" evidence="1">
    <location>
        <begin position="1"/>
        <end position="23"/>
    </location>
</feature>
<accession>A0A5B7HGQ7</accession>
<evidence type="ECO:0000313" key="2">
    <source>
        <dbReference type="EMBL" id="MPC71590.1"/>
    </source>
</evidence>